<protein>
    <submittedName>
        <fullName evidence="2">Uncharacterized protein</fullName>
    </submittedName>
</protein>
<dbReference type="AlphaFoldDB" id="A0A919GLA8"/>
<gene>
    <name evidence="2" type="ORF">GCM10018793_57830</name>
</gene>
<reference evidence="2" key="2">
    <citation type="submission" date="2020-09" db="EMBL/GenBank/DDBJ databases">
        <authorList>
            <person name="Sun Q."/>
            <person name="Ohkuma M."/>
        </authorList>
    </citation>
    <scope>NUCLEOTIDE SEQUENCE</scope>
    <source>
        <strain evidence="2">JCM 5069</strain>
    </source>
</reference>
<feature type="region of interest" description="Disordered" evidence="1">
    <location>
        <begin position="1"/>
        <end position="87"/>
    </location>
</feature>
<evidence type="ECO:0000256" key="1">
    <source>
        <dbReference type="SAM" id="MobiDB-lite"/>
    </source>
</evidence>
<proteinExistence type="predicted"/>
<dbReference type="Proteomes" id="UP000603708">
    <property type="component" value="Unassembled WGS sequence"/>
</dbReference>
<feature type="compositionally biased region" description="Low complexity" evidence="1">
    <location>
        <begin position="1"/>
        <end position="19"/>
    </location>
</feature>
<keyword evidence="3" id="KW-1185">Reference proteome</keyword>
<reference evidence="2" key="1">
    <citation type="journal article" date="2014" name="Int. J. Syst. Evol. Microbiol.">
        <title>Complete genome sequence of Corynebacterium casei LMG S-19264T (=DSM 44701T), isolated from a smear-ripened cheese.</title>
        <authorList>
            <consortium name="US DOE Joint Genome Institute (JGI-PGF)"/>
            <person name="Walter F."/>
            <person name="Albersmeier A."/>
            <person name="Kalinowski J."/>
            <person name="Ruckert C."/>
        </authorList>
    </citation>
    <scope>NUCLEOTIDE SEQUENCE</scope>
    <source>
        <strain evidence="2">JCM 5069</strain>
    </source>
</reference>
<accession>A0A919GLA8</accession>
<organism evidence="2 3">
    <name type="scientific">Streptomyces sulfonofaciens</name>
    <dbReference type="NCBI Taxonomy" id="68272"/>
    <lineage>
        <taxon>Bacteria</taxon>
        <taxon>Bacillati</taxon>
        <taxon>Actinomycetota</taxon>
        <taxon>Actinomycetes</taxon>
        <taxon>Kitasatosporales</taxon>
        <taxon>Streptomycetaceae</taxon>
        <taxon>Streptomyces</taxon>
    </lineage>
</organism>
<evidence type="ECO:0000313" key="3">
    <source>
        <dbReference type="Proteomes" id="UP000603708"/>
    </source>
</evidence>
<comment type="caution">
    <text evidence="2">The sequence shown here is derived from an EMBL/GenBank/DDBJ whole genome shotgun (WGS) entry which is preliminary data.</text>
</comment>
<dbReference type="EMBL" id="BNCD01000022">
    <property type="protein sequence ID" value="GHH86339.1"/>
    <property type="molecule type" value="Genomic_DNA"/>
</dbReference>
<evidence type="ECO:0000313" key="2">
    <source>
        <dbReference type="EMBL" id="GHH86339.1"/>
    </source>
</evidence>
<sequence>MNKRLAAAPARPGAACHRCPAPHHLRQDSERAARLAALPHPRRQPSTSGFDRLRRRTGGTRPGQRKSPSTGDAGTREGKGQGCLLQW</sequence>
<name>A0A919GLA8_9ACTN</name>